<dbReference type="Proteomes" id="UP001470230">
    <property type="component" value="Unassembled WGS sequence"/>
</dbReference>
<accession>A0ABR2H265</accession>
<name>A0ABR2H265_9EUKA</name>
<organism evidence="1 2">
    <name type="scientific">Tritrichomonas musculus</name>
    <dbReference type="NCBI Taxonomy" id="1915356"/>
    <lineage>
        <taxon>Eukaryota</taxon>
        <taxon>Metamonada</taxon>
        <taxon>Parabasalia</taxon>
        <taxon>Tritrichomonadida</taxon>
        <taxon>Tritrichomonadidae</taxon>
        <taxon>Tritrichomonas</taxon>
    </lineage>
</organism>
<keyword evidence="2" id="KW-1185">Reference proteome</keyword>
<proteinExistence type="predicted"/>
<protein>
    <submittedName>
        <fullName evidence="1">Uncharacterized protein</fullName>
    </submittedName>
</protein>
<evidence type="ECO:0000313" key="2">
    <source>
        <dbReference type="Proteomes" id="UP001470230"/>
    </source>
</evidence>
<comment type="caution">
    <text evidence="1">The sequence shown here is derived from an EMBL/GenBank/DDBJ whole genome shotgun (WGS) entry which is preliminary data.</text>
</comment>
<reference evidence="1 2" key="1">
    <citation type="submission" date="2024-04" db="EMBL/GenBank/DDBJ databases">
        <title>Tritrichomonas musculus Genome.</title>
        <authorList>
            <person name="Alves-Ferreira E."/>
            <person name="Grigg M."/>
            <person name="Lorenzi H."/>
            <person name="Galac M."/>
        </authorList>
    </citation>
    <scope>NUCLEOTIDE SEQUENCE [LARGE SCALE GENOMIC DNA]</scope>
    <source>
        <strain evidence="1 2">EAF2021</strain>
    </source>
</reference>
<evidence type="ECO:0000313" key="1">
    <source>
        <dbReference type="EMBL" id="KAK8840299.1"/>
    </source>
</evidence>
<dbReference type="EMBL" id="JAPFFF010000047">
    <property type="protein sequence ID" value="KAK8840299.1"/>
    <property type="molecule type" value="Genomic_DNA"/>
</dbReference>
<gene>
    <name evidence="1" type="ORF">M9Y10_030854</name>
</gene>
<sequence>MTSKFNVNMKLSEFNNLSLKDQETVSEMLYNTSSNQFFTKISELLLYLIQIIDGNECNLAEISSPGQTKLTYLQSESTVILHSSTVERLAQNRCFERSEFKDVLKKFYSITAELVYPSDSFKDTYNMIPSSFVSSLKLSDICSDNSSHASNLAHL</sequence>